<evidence type="ECO:0000313" key="1">
    <source>
        <dbReference type="EMBL" id="TQV91187.1"/>
    </source>
</evidence>
<evidence type="ECO:0000313" key="2">
    <source>
        <dbReference type="Proteomes" id="UP000315783"/>
    </source>
</evidence>
<comment type="caution">
    <text evidence="1">The sequence shown here is derived from an EMBL/GenBank/DDBJ whole genome shotgun (WGS) entry which is preliminary data.</text>
</comment>
<reference evidence="1 2" key="1">
    <citation type="journal article" date="2019" name="Appl. Microbiol. Biotechnol.">
        <title>Genome sequence of Isaria javanica and comparative genome analysis insights into family S53 peptidase evolution in fungal entomopathogens.</title>
        <authorList>
            <person name="Lin R."/>
            <person name="Zhang X."/>
            <person name="Xin B."/>
            <person name="Zou M."/>
            <person name="Gao Y."/>
            <person name="Qin F."/>
            <person name="Hu Q."/>
            <person name="Xie B."/>
            <person name="Cheng X."/>
        </authorList>
    </citation>
    <scope>NUCLEOTIDE SEQUENCE [LARGE SCALE GENOMIC DNA]</scope>
    <source>
        <strain evidence="1 2">IJ1G</strain>
    </source>
</reference>
<gene>
    <name evidence="1" type="ORF">IF1G_10068</name>
</gene>
<keyword evidence="2" id="KW-1185">Reference proteome</keyword>
<organism evidence="1 2">
    <name type="scientific">Cordyceps javanica</name>
    <dbReference type="NCBI Taxonomy" id="43265"/>
    <lineage>
        <taxon>Eukaryota</taxon>
        <taxon>Fungi</taxon>
        <taxon>Dikarya</taxon>
        <taxon>Ascomycota</taxon>
        <taxon>Pezizomycotina</taxon>
        <taxon>Sordariomycetes</taxon>
        <taxon>Hypocreomycetidae</taxon>
        <taxon>Hypocreales</taxon>
        <taxon>Cordycipitaceae</taxon>
        <taxon>Cordyceps</taxon>
    </lineage>
</organism>
<dbReference type="AlphaFoldDB" id="A0A545UNZ6"/>
<dbReference type="EMBL" id="SPUK01000020">
    <property type="protein sequence ID" value="TQV91187.1"/>
    <property type="molecule type" value="Genomic_DNA"/>
</dbReference>
<accession>A0A545UNZ6</accession>
<protein>
    <submittedName>
        <fullName evidence="1">Uncharacterized protein</fullName>
    </submittedName>
</protein>
<dbReference type="Proteomes" id="UP000315783">
    <property type="component" value="Unassembled WGS sequence"/>
</dbReference>
<sequence length="153" mass="17755">MRQLSVYATIVFSLSSLTEHDQLRRHQQRGDKSFIRGRLDAEPEERLPLPALHIEANCIVKGKQAICYIQLRQWGPVQGGGEKRERRGTASGRMDLPGLLFKRVEMAEREDAYWAIKFNKKKRKRDFATCRVSPDFCNLEVKRRMPLCGVHDD</sequence>
<name>A0A545UNZ6_9HYPO</name>
<proteinExistence type="predicted"/>